<gene>
    <name evidence="2" type="ORF">LV82_02591</name>
</gene>
<feature type="region of interest" description="Disordered" evidence="1">
    <location>
        <begin position="35"/>
        <end position="54"/>
    </location>
</feature>
<protein>
    <submittedName>
        <fullName evidence="2">Uncharacterized protein</fullName>
    </submittedName>
</protein>
<proteinExistence type="predicted"/>
<organism evidence="2 3">
    <name type="scientific">Albidovulum inexpectatum</name>
    <dbReference type="NCBI Taxonomy" id="196587"/>
    <lineage>
        <taxon>Bacteria</taxon>
        <taxon>Pseudomonadati</taxon>
        <taxon>Pseudomonadota</taxon>
        <taxon>Alphaproteobacteria</taxon>
        <taxon>Rhodobacterales</taxon>
        <taxon>Paracoccaceae</taxon>
        <taxon>Albidovulum</taxon>
    </lineage>
</organism>
<sequence>MGMILRGDKQHDIAAWFGENQARIVEVEKGAFGNVTPAPEHELPPRGAPGPKGRRLRGYVRKAIQALDANDPAAARQALVDGLAAYDRNEA</sequence>
<evidence type="ECO:0000256" key="1">
    <source>
        <dbReference type="SAM" id="MobiDB-lite"/>
    </source>
</evidence>
<comment type="caution">
    <text evidence="2">The sequence shown here is derived from an EMBL/GenBank/DDBJ whole genome shotgun (WGS) entry which is preliminary data.</text>
</comment>
<accession>A0A2S5JEI2</accession>
<dbReference type="AlphaFoldDB" id="A0A2S5JEI2"/>
<evidence type="ECO:0000313" key="3">
    <source>
        <dbReference type="Proteomes" id="UP000239736"/>
    </source>
</evidence>
<name>A0A2S5JEI2_9RHOB</name>
<dbReference type="Proteomes" id="UP000239736">
    <property type="component" value="Unassembled WGS sequence"/>
</dbReference>
<dbReference type="EMBL" id="PRDS01000009">
    <property type="protein sequence ID" value="PPB79800.1"/>
    <property type="molecule type" value="Genomic_DNA"/>
</dbReference>
<evidence type="ECO:0000313" key="2">
    <source>
        <dbReference type="EMBL" id="PPB79800.1"/>
    </source>
</evidence>
<keyword evidence="3" id="KW-1185">Reference proteome</keyword>
<reference evidence="2 3" key="1">
    <citation type="submission" date="2018-01" db="EMBL/GenBank/DDBJ databases">
        <title>Genomic Encyclopedia of Archaeal and Bacterial Type Strains, Phase II (KMG-II): from individual species to whole genera.</title>
        <authorList>
            <person name="Goeker M."/>
        </authorList>
    </citation>
    <scope>NUCLEOTIDE SEQUENCE [LARGE SCALE GENOMIC DNA]</scope>
    <source>
        <strain evidence="2 3">DSM 12048</strain>
    </source>
</reference>